<feature type="non-terminal residue" evidence="1">
    <location>
        <position position="61"/>
    </location>
</feature>
<dbReference type="Proteomes" id="UP000236291">
    <property type="component" value="Unassembled WGS sequence"/>
</dbReference>
<evidence type="ECO:0000313" key="1">
    <source>
        <dbReference type="EMBL" id="PNX65331.1"/>
    </source>
</evidence>
<reference evidence="1 2" key="2">
    <citation type="journal article" date="2017" name="Front. Plant Sci.">
        <title>Gene Classification and Mining of Molecular Markers Useful in Red Clover (Trifolium pratense) Breeding.</title>
        <authorList>
            <person name="Istvanek J."/>
            <person name="Dluhosova J."/>
            <person name="Dluhos P."/>
            <person name="Patkova L."/>
            <person name="Nedelnik J."/>
            <person name="Repkova J."/>
        </authorList>
    </citation>
    <scope>NUCLEOTIDE SEQUENCE [LARGE SCALE GENOMIC DNA]</scope>
    <source>
        <strain evidence="2">cv. Tatra</strain>
        <tissue evidence="1">Young leaves</tissue>
    </source>
</reference>
<gene>
    <name evidence="1" type="ORF">L195_g062544</name>
</gene>
<comment type="caution">
    <text evidence="1">The sequence shown here is derived from an EMBL/GenBank/DDBJ whole genome shotgun (WGS) entry which is preliminary data.</text>
</comment>
<accession>A0A2K3KGA8</accession>
<protein>
    <recommendedName>
        <fullName evidence="3">DUF4283 domain-containing protein</fullName>
    </recommendedName>
</protein>
<reference evidence="1 2" key="1">
    <citation type="journal article" date="2014" name="Am. J. Bot.">
        <title>Genome assembly and annotation for red clover (Trifolium pratense; Fabaceae).</title>
        <authorList>
            <person name="Istvanek J."/>
            <person name="Jaros M."/>
            <person name="Krenek A."/>
            <person name="Repkova J."/>
        </authorList>
    </citation>
    <scope>NUCLEOTIDE SEQUENCE [LARGE SCALE GENOMIC DNA]</scope>
    <source>
        <strain evidence="2">cv. Tatra</strain>
        <tissue evidence="1">Young leaves</tissue>
    </source>
</reference>
<dbReference type="AlphaFoldDB" id="A0A2K3KGA8"/>
<dbReference type="EMBL" id="ASHM01178012">
    <property type="protein sequence ID" value="PNX65331.1"/>
    <property type="molecule type" value="Genomic_DNA"/>
</dbReference>
<sequence>MEDAREWMEQWFKKIRPWNAKEIDMERLVWLRVYGIPAHAWNDAFFTLISKPWGHFINADD</sequence>
<proteinExistence type="predicted"/>
<evidence type="ECO:0008006" key="3">
    <source>
        <dbReference type="Google" id="ProtNLM"/>
    </source>
</evidence>
<name>A0A2K3KGA8_TRIPR</name>
<organism evidence="1 2">
    <name type="scientific">Trifolium pratense</name>
    <name type="common">Red clover</name>
    <dbReference type="NCBI Taxonomy" id="57577"/>
    <lineage>
        <taxon>Eukaryota</taxon>
        <taxon>Viridiplantae</taxon>
        <taxon>Streptophyta</taxon>
        <taxon>Embryophyta</taxon>
        <taxon>Tracheophyta</taxon>
        <taxon>Spermatophyta</taxon>
        <taxon>Magnoliopsida</taxon>
        <taxon>eudicotyledons</taxon>
        <taxon>Gunneridae</taxon>
        <taxon>Pentapetalae</taxon>
        <taxon>rosids</taxon>
        <taxon>fabids</taxon>
        <taxon>Fabales</taxon>
        <taxon>Fabaceae</taxon>
        <taxon>Papilionoideae</taxon>
        <taxon>50 kb inversion clade</taxon>
        <taxon>NPAAA clade</taxon>
        <taxon>Hologalegina</taxon>
        <taxon>IRL clade</taxon>
        <taxon>Trifolieae</taxon>
        <taxon>Trifolium</taxon>
    </lineage>
</organism>
<evidence type="ECO:0000313" key="2">
    <source>
        <dbReference type="Proteomes" id="UP000236291"/>
    </source>
</evidence>